<dbReference type="RefSeq" id="WP_184576046.1">
    <property type="nucleotide sequence ID" value="NZ_JACHJT010000001.1"/>
</dbReference>
<accession>A0A7W7RF04</accession>
<organism evidence="1 2">
    <name type="scientific">Lipingzhangella halophila</name>
    <dbReference type="NCBI Taxonomy" id="1783352"/>
    <lineage>
        <taxon>Bacteria</taxon>
        <taxon>Bacillati</taxon>
        <taxon>Actinomycetota</taxon>
        <taxon>Actinomycetes</taxon>
        <taxon>Streptosporangiales</taxon>
        <taxon>Nocardiopsidaceae</taxon>
        <taxon>Lipingzhangella</taxon>
    </lineage>
</organism>
<evidence type="ECO:0000313" key="1">
    <source>
        <dbReference type="EMBL" id="MBB4930699.1"/>
    </source>
</evidence>
<reference evidence="1 2" key="1">
    <citation type="submission" date="2020-08" db="EMBL/GenBank/DDBJ databases">
        <title>Sequencing the genomes of 1000 actinobacteria strains.</title>
        <authorList>
            <person name="Klenk H.-P."/>
        </authorList>
    </citation>
    <scope>NUCLEOTIDE SEQUENCE [LARGE SCALE GENOMIC DNA]</scope>
    <source>
        <strain evidence="1 2">DSM 102030</strain>
    </source>
</reference>
<dbReference type="EMBL" id="JACHJT010000001">
    <property type="protein sequence ID" value="MBB4930699.1"/>
    <property type="molecule type" value="Genomic_DNA"/>
</dbReference>
<name>A0A7W7RF04_9ACTN</name>
<dbReference type="Proteomes" id="UP000523007">
    <property type="component" value="Unassembled WGS sequence"/>
</dbReference>
<dbReference type="AlphaFoldDB" id="A0A7W7RF04"/>
<gene>
    <name evidence="1" type="ORF">F4561_001519</name>
</gene>
<protein>
    <recommendedName>
        <fullName evidence="3">FxLD family lantipeptide</fullName>
    </recommendedName>
</protein>
<proteinExistence type="predicted"/>
<sequence>MDPLTLTTPEDELDLDVRFVESGIPVVGLDTEDCTSDNCGDTSADDC</sequence>
<comment type="caution">
    <text evidence="1">The sequence shown here is derived from an EMBL/GenBank/DDBJ whole genome shotgun (WGS) entry which is preliminary data.</text>
</comment>
<keyword evidence="2" id="KW-1185">Reference proteome</keyword>
<evidence type="ECO:0008006" key="3">
    <source>
        <dbReference type="Google" id="ProtNLM"/>
    </source>
</evidence>
<evidence type="ECO:0000313" key="2">
    <source>
        <dbReference type="Proteomes" id="UP000523007"/>
    </source>
</evidence>